<feature type="domain" description="Pyrroline-5-carboxylate reductase dimerisation" evidence="15">
    <location>
        <begin position="167"/>
        <end position="271"/>
    </location>
</feature>
<dbReference type="InterPro" id="IPR000304">
    <property type="entry name" value="Pyrroline-COOH_reductase"/>
</dbReference>
<dbReference type="RefSeq" id="WP_091963428.1">
    <property type="nucleotide sequence ID" value="NZ_FOLH01000004.1"/>
</dbReference>
<evidence type="ECO:0000256" key="12">
    <source>
        <dbReference type="PIRSR" id="PIRSR000193-1"/>
    </source>
</evidence>
<organism evidence="16 17">
    <name type="scientific">Marinospirillum celere</name>
    <dbReference type="NCBI Taxonomy" id="1122252"/>
    <lineage>
        <taxon>Bacteria</taxon>
        <taxon>Pseudomonadati</taxon>
        <taxon>Pseudomonadota</taxon>
        <taxon>Gammaproteobacteria</taxon>
        <taxon>Oceanospirillales</taxon>
        <taxon>Oceanospirillaceae</taxon>
        <taxon>Marinospirillum</taxon>
    </lineage>
</organism>
<feature type="binding site" evidence="12">
    <location>
        <begin position="73"/>
        <end position="76"/>
    </location>
    <ligand>
        <name>NADP(+)</name>
        <dbReference type="ChEBI" id="CHEBI:58349"/>
    </ligand>
</feature>
<proteinExistence type="inferred from homology"/>
<evidence type="ECO:0000256" key="3">
    <source>
        <dbReference type="ARBA" id="ARBA00022490"/>
    </source>
</evidence>
<dbReference type="InterPro" id="IPR008927">
    <property type="entry name" value="6-PGluconate_DH-like_C_sf"/>
</dbReference>
<reference evidence="16 17" key="1">
    <citation type="submission" date="2016-10" db="EMBL/GenBank/DDBJ databases">
        <authorList>
            <person name="de Groot N.N."/>
        </authorList>
    </citation>
    <scope>NUCLEOTIDE SEQUENCE [LARGE SCALE GENOMIC DNA]</scope>
    <source>
        <strain evidence="16 17">DSM 18438</strain>
    </source>
</reference>
<feature type="binding site" evidence="12">
    <location>
        <begin position="12"/>
        <end position="17"/>
    </location>
    <ligand>
        <name>NADP(+)</name>
        <dbReference type="ChEBI" id="CHEBI:58349"/>
    </ligand>
</feature>
<keyword evidence="7 10" id="KW-0560">Oxidoreductase</keyword>
<dbReference type="Pfam" id="PF03807">
    <property type="entry name" value="F420_oxidored"/>
    <property type="match status" value="1"/>
</dbReference>
<evidence type="ECO:0000256" key="6">
    <source>
        <dbReference type="ARBA" id="ARBA00022857"/>
    </source>
</evidence>
<evidence type="ECO:0000256" key="2">
    <source>
        <dbReference type="ARBA" id="ARBA00005525"/>
    </source>
</evidence>
<dbReference type="InterPro" id="IPR029036">
    <property type="entry name" value="P5CR_dimer"/>
</dbReference>
<dbReference type="NCBIfam" id="TIGR00112">
    <property type="entry name" value="proC"/>
    <property type="match status" value="1"/>
</dbReference>
<feature type="domain" description="Pyrroline-5-carboxylate reductase catalytic N-terminal" evidence="14">
    <location>
        <begin position="8"/>
        <end position="103"/>
    </location>
</feature>
<comment type="pathway">
    <text evidence="1 10 13">Amino-acid biosynthesis; L-proline biosynthesis; L-proline from L-glutamate 5-semialdehyde: step 1/1.</text>
</comment>
<dbReference type="FunFam" id="3.40.50.720:FF:000105">
    <property type="entry name" value="Pyrroline-5-carboxylate reductase"/>
    <property type="match status" value="1"/>
</dbReference>
<dbReference type="PROSITE" id="PS00521">
    <property type="entry name" value="P5CR"/>
    <property type="match status" value="1"/>
</dbReference>
<sequence>MQKNSTPRVAFIGAGNMAGAILRGLIQQGFPADHIWAADPGQDKLDALAKETGIQVTTDNAEAVMAVDLVVLAVKPQRMQQVLQPLQTAFQQQRPLVVSIAAGLTCATLQGWLGEALPLVRSMPNTPSLLGAGVAGLYATAEVSDQQKSWVEAISQAVGEAVWVSEESQLEAVTAVSGSGPAYYFLFTEALAAAGEKLGLPAELALKLAEHTALGAGRMLSETPETPAELRARVTSPGGTTAEAIRIFEEQGLHKLVDEAAQAAAKRARELAEELKG</sequence>
<dbReference type="Gene3D" id="1.10.3730.10">
    <property type="entry name" value="ProC C-terminal domain-like"/>
    <property type="match status" value="1"/>
</dbReference>
<protein>
    <recommendedName>
        <fullName evidence="10 11">Pyrroline-5-carboxylate reductase</fullName>
        <shortName evidence="10">P5C reductase</shortName>
        <shortName evidence="10">P5CR</shortName>
        <ecNumber evidence="10 11">1.5.1.2</ecNumber>
    </recommendedName>
    <alternativeName>
        <fullName evidence="10">PCA reductase</fullName>
    </alternativeName>
</protein>
<keyword evidence="17" id="KW-1185">Reference proteome</keyword>
<accession>A0A1I1I522</accession>
<dbReference type="InterPro" id="IPR053790">
    <property type="entry name" value="P5CR-like_CS"/>
</dbReference>
<dbReference type="GO" id="GO:0055129">
    <property type="term" value="P:L-proline biosynthetic process"/>
    <property type="evidence" value="ECO:0007669"/>
    <property type="project" value="UniProtKB-UniRule"/>
</dbReference>
<evidence type="ECO:0000259" key="15">
    <source>
        <dbReference type="Pfam" id="PF14748"/>
    </source>
</evidence>
<evidence type="ECO:0000256" key="4">
    <source>
        <dbReference type="ARBA" id="ARBA00022605"/>
    </source>
</evidence>
<dbReference type="InterPro" id="IPR028939">
    <property type="entry name" value="P5C_Rdtase_cat_N"/>
</dbReference>
<dbReference type="AlphaFoldDB" id="A0A1I1I522"/>
<evidence type="ECO:0000256" key="11">
    <source>
        <dbReference type="NCBIfam" id="TIGR00112"/>
    </source>
</evidence>
<dbReference type="STRING" id="1122252.SAMN05660443_2214"/>
<keyword evidence="4 10" id="KW-0028">Amino-acid biosynthesis</keyword>
<name>A0A1I1I522_9GAMM</name>
<evidence type="ECO:0000256" key="7">
    <source>
        <dbReference type="ARBA" id="ARBA00023002"/>
    </source>
</evidence>
<dbReference type="PANTHER" id="PTHR11645:SF0">
    <property type="entry name" value="PYRROLINE-5-CARBOXYLATE REDUCTASE 3"/>
    <property type="match status" value="1"/>
</dbReference>
<comment type="similarity">
    <text evidence="2 10 13">Belongs to the pyrroline-5-carboxylate reductase family.</text>
</comment>
<dbReference type="EC" id="1.5.1.2" evidence="10 11"/>
<dbReference type="OrthoDB" id="9805754at2"/>
<comment type="subcellular location">
    <subcellularLocation>
        <location evidence="10">Cytoplasm</location>
    </subcellularLocation>
</comment>
<evidence type="ECO:0000259" key="14">
    <source>
        <dbReference type="Pfam" id="PF03807"/>
    </source>
</evidence>
<evidence type="ECO:0000256" key="5">
    <source>
        <dbReference type="ARBA" id="ARBA00022650"/>
    </source>
</evidence>
<dbReference type="PANTHER" id="PTHR11645">
    <property type="entry name" value="PYRROLINE-5-CARBOXYLATE REDUCTASE"/>
    <property type="match status" value="1"/>
</dbReference>
<dbReference type="Proteomes" id="UP000199058">
    <property type="component" value="Unassembled WGS sequence"/>
</dbReference>
<keyword evidence="5 10" id="KW-0641">Proline biosynthesis</keyword>
<evidence type="ECO:0000256" key="1">
    <source>
        <dbReference type="ARBA" id="ARBA00005205"/>
    </source>
</evidence>
<feature type="binding site" evidence="12">
    <location>
        <position position="60"/>
    </location>
    <ligand>
        <name>NADPH</name>
        <dbReference type="ChEBI" id="CHEBI:57783"/>
    </ligand>
</feature>
<dbReference type="FunFam" id="1.10.3730.10:FF:000001">
    <property type="entry name" value="Pyrroline-5-carboxylate reductase"/>
    <property type="match status" value="1"/>
</dbReference>
<evidence type="ECO:0000313" key="17">
    <source>
        <dbReference type="Proteomes" id="UP000199058"/>
    </source>
</evidence>
<dbReference type="PIRSF" id="PIRSF000193">
    <property type="entry name" value="Pyrrol-5-carb_rd"/>
    <property type="match status" value="1"/>
</dbReference>
<evidence type="ECO:0000313" key="16">
    <source>
        <dbReference type="EMBL" id="SFC31539.1"/>
    </source>
</evidence>
<evidence type="ECO:0000256" key="9">
    <source>
        <dbReference type="ARBA" id="ARBA00052690"/>
    </source>
</evidence>
<keyword evidence="6 10" id="KW-0521">NADP</keyword>
<dbReference type="Pfam" id="PF14748">
    <property type="entry name" value="P5CR_dimer"/>
    <property type="match status" value="1"/>
</dbReference>
<keyword evidence="3 10" id="KW-0963">Cytoplasm</keyword>
<evidence type="ECO:0000256" key="13">
    <source>
        <dbReference type="RuleBase" id="RU003903"/>
    </source>
</evidence>
<gene>
    <name evidence="10" type="primary">proC</name>
    <name evidence="16" type="ORF">SAMN05660443_2214</name>
</gene>
<dbReference type="EMBL" id="FOLH01000004">
    <property type="protein sequence ID" value="SFC31539.1"/>
    <property type="molecule type" value="Genomic_DNA"/>
</dbReference>
<dbReference type="Gene3D" id="3.40.50.720">
    <property type="entry name" value="NAD(P)-binding Rossmann-like Domain"/>
    <property type="match status" value="1"/>
</dbReference>
<dbReference type="SUPFAM" id="SSF51735">
    <property type="entry name" value="NAD(P)-binding Rossmann-fold domains"/>
    <property type="match status" value="1"/>
</dbReference>
<dbReference type="UniPathway" id="UPA00098">
    <property type="reaction ID" value="UER00361"/>
</dbReference>
<comment type="catalytic activity">
    <reaction evidence="9 10 13">
        <text>L-proline + NADP(+) = (S)-1-pyrroline-5-carboxylate + NADPH + 2 H(+)</text>
        <dbReference type="Rhea" id="RHEA:14109"/>
        <dbReference type="ChEBI" id="CHEBI:15378"/>
        <dbReference type="ChEBI" id="CHEBI:17388"/>
        <dbReference type="ChEBI" id="CHEBI:57783"/>
        <dbReference type="ChEBI" id="CHEBI:58349"/>
        <dbReference type="ChEBI" id="CHEBI:60039"/>
        <dbReference type="EC" id="1.5.1.2"/>
    </reaction>
</comment>
<dbReference type="InterPro" id="IPR036291">
    <property type="entry name" value="NAD(P)-bd_dom_sf"/>
</dbReference>
<dbReference type="GO" id="GO:0005737">
    <property type="term" value="C:cytoplasm"/>
    <property type="evidence" value="ECO:0007669"/>
    <property type="project" value="UniProtKB-SubCell"/>
</dbReference>
<evidence type="ECO:0000256" key="8">
    <source>
        <dbReference type="ARBA" id="ARBA00050547"/>
    </source>
</evidence>
<comment type="function">
    <text evidence="10">Catalyzes the reduction of 1-pyrroline-5-carboxylate (PCA) to L-proline.</text>
</comment>
<dbReference type="HAMAP" id="MF_01925">
    <property type="entry name" value="P5C_reductase"/>
    <property type="match status" value="1"/>
</dbReference>
<evidence type="ECO:0000256" key="10">
    <source>
        <dbReference type="HAMAP-Rule" id="MF_01925"/>
    </source>
</evidence>
<dbReference type="GO" id="GO:0004735">
    <property type="term" value="F:pyrroline-5-carboxylate reductase activity"/>
    <property type="evidence" value="ECO:0007669"/>
    <property type="project" value="UniProtKB-UniRule"/>
</dbReference>
<dbReference type="SUPFAM" id="SSF48179">
    <property type="entry name" value="6-phosphogluconate dehydrogenase C-terminal domain-like"/>
    <property type="match status" value="1"/>
</dbReference>
<comment type="catalytic activity">
    <reaction evidence="8 10">
        <text>L-proline + NAD(+) = (S)-1-pyrroline-5-carboxylate + NADH + 2 H(+)</text>
        <dbReference type="Rhea" id="RHEA:14105"/>
        <dbReference type="ChEBI" id="CHEBI:15378"/>
        <dbReference type="ChEBI" id="CHEBI:17388"/>
        <dbReference type="ChEBI" id="CHEBI:57540"/>
        <dbReference type="ChEBI" id="CHEBI:57945"/>
        <dbReference type="ChEBI" id="CHEBI:60039"/>
        <dbReference type="EC" id="1.5.1.2"/>
    </reaction>
</comment>